<reference evidence="5 6" key="1">
    <citation type="submission" date="2020-04" db="EMBL/GenBank/DDBJ databases">
        <authorList>
            <person name="Basu S."/>
            <person name="Maruthanayagam V."/>
            <person name="Chakraborty S."/>
            <person name="Pramanik A."/>
            <person name="Mukherjee J."/>
            <person name="Brink B."/>
        </authorList>
    </citation>
    <scope>NUCLEOTIDE SEQUENCE [LARGE SCALE GENOMIC DNA]</scope>
    <source>
        <strain evidence="5 6">AP17</strain>
    </source>
</reference>
<dbReference type="SUPFAM" id="SSF48452">
    <property type="entry name" value="TPR-like"/>
    <property type="match status" value="1"/>
</dbReference>
<dbReference type="PANTHER" id="PTHR10605:SF56">
    <property type="entry name" value="BIFUNCTIONAL HEPARAN SULFATE N-DEACETYLASE_N-SULFOTRANSFERASE"/>
    <property type="match status" value="1"/>
</dbReference>
<dbReference type="KEGG" id="oxy:HCG48_25125"/>
<evidence type="ECO:0000313" key="5">
    <source>
        <dbReference type="EMBL" id="QIZ73476.1"/>
    </source>
</evidence>
<accession>A0A6H1U4X5</accession>
<dbReference type="InterPro" id="IPR019734">
    <property type="entry name" value="TPR_rpt"/>
</dbReference>
<name>A0A6H1U4X5_9CYAN</name>
<dbReference type="SMART" id="SM00028">
    <property type="entry name" value="TPR"/>
    <property type="match status" value="2"/>
</dbReference>
<dbReference type="Pfam" id="PF13181">
    <property type="entry name" value="TPR_8"/>
    <property type="match status" value="1"/>
</dbReference>
<keyword evidence="6" id="KW-1185">Reference proteome</keyword>
<dbReference type="GO" id="GO:0008146">
    <property type="term" value="F:sulfotransferase activity"/>
    <property type="evidence" value="ECO:0007669"/>
    <property type="project" value="InterPro"/>
</dbReference>
<dbReference type="InterPro" id="IPR000863">
    <property type="entry name" value="Sulfotransferase_dom"/>
</dbReference>
<dbReference type="RefSeq" id="WP_168571622.1">
    <property type="nucleotide sequence ID" value="NZ_CP051167.1"/>
</dbReference>
<dbReference type="InterPro" id="IPR037359">
    <property type="entry name" value="NST/OST"/>
</dbReference>
<sequence length="430" mass="50929">MNLSTPTPTNIEQQTQTLINHYQKATLIKPDSATLYQDIGNLYRSLLDFEQAIVYYLKAIELKPDLFSVYHPLNFLLQFVSWSSEENKNQILTQGIHLLKQNIIHQPNFPFAHVVLGRLYAQQGELEKAKDCYQKASFKQINRSYPDLIQHWNSSTQRQPNFLVIGLFKCGTTSFYSYLIQHPQILPAVTKEIRYFSTDTINDLDYYLSHFPAISHQNYLTGEATPNYFMFPNVAQQIKKWFPNIKLILLLRNPIDRAISGFYMANKFSNQYLNKSLNDIHHLDINLVKKRIADIKEIGELSLYQKIELINQWLDYLRNIWRQNSDINHEIAVHIDHSLYIDYLPEWFRVFPKEQLLILKSEDLFTDPATTMKQAYHFLGLPDHPLTEYRNANRNKYPPISPSLYQQLADFFRPYNQELEDYLHRKFHWD</sequence>
<organism evidence="5 6">
    <name type="scientific">Oxynema aestuarii AP17</name>
    <dbReference type="NCBI Taxonomy" id="2064643"/>
    <lineage>
        <taxon>Bacteria</taxon>
        <taxon>Bacillati</taxon>
        <taxon>Cyanobacteriota</taxon>
        <taxon>Cyanophyceae</taxon>
        <taxon>Oscillatoriophycideae</taxon>
        <taxon>Oscillatoriales</taxon>
        <taxon>Oscillatoriaceae</taxon>
        <taxon>Oxynema</taxon>
        <taxon>Oxynema aestuarii</taxon>
    </lineage>
</organism>
<feature type="repeat" description="TPR" evidence="3">
    <location>
        <begin position="33"/>
        <end position="66"/>
    </location>
</feature>
<evidence type="ECO:0000256" key="1">
    <source>
        <dbReference type="ARBA" id="ARBA00022679"/>
    </source>
</evidence>
<feature type="domain" description="Sulfotransferase" evidence="4">
    <location>
        <begin position="160"/>
        <end position="386"/>
    </location>
</feature>
<evidence type="ECO:0000313" key="6">
    <source>
        <dbReference type="Proteomes" id="UP000500857"/>
    </source>
</evidence>
<dbReference type="EMBL" id="CP051167">
    <property type="protein sequence ID" value="QIZ73476.1"/>
    <property type="molecule type" value="Genomic_DNA"/>
</dbReference>
<dbReference type="Gene3D" id="1.25.40.10">
    <property type="entry name" value="Tetratricopeptide repeat domain"/>
    <property type="match status" value="1"/>
</dbReference>
<keyword evidence="1" id="KW-0808">Transferase</keyword>
<evidence type="ECO:0000256" key="2">
    <source>
        <dbReference type="ARBA" id="ARBA00023180"/>
    </source>
</evidence>
<dbReference type="Pfam" id="PF00515">
    <property type="entry name" value="TPR_1"/>
    <property type="match status" value="1"/>
</dbReference>
<dbReference type="AlphaFoldDB" id="A0A6H1U4X5"/>
<protein>
    <submittedName>
        <fullName evidence="5">Tetratricopeptide repeat protein</fullName>
    </submittedName>
</protein>
<evidence type="ECO:0000259" key="4">
    <source>
        <dbReference type="Pfam" id="PF00685"/>
    </source>
</evidence>
<dbReference type="PROSITE" id="PS50005">
    <property type="entry name" value="TPR"/>
    <property type="match status" value="1"/>
</dbReference>
<proteinExistence type="predicted"/>
<dbReference type="PROSITE" id="PS50293">
    <property type="entry name" value="TPR_REGION"/>
    <property type="match status" value="1"/>
</dbReference>
<keyword evidence="3" id="KW-0802">TPR repeat</keyword>
<evidence type="ECO:0000256" key="3">
    <source>
        <dbReference type="PROSITE-ProRule" id="PRU00339"/>
    </source>
</evidence>
<dbReference type="PANTHER" id="PTHR10605">
    <property type="entry name" value="HEPARAN SULFATE SULFOTRANSFERASE"/>
    <property type="match status" value="1"/>
</dbReference>
<dbReference type="InterPro" id="IPR011990">
    <property type="entry name" value="TPR-like_helical_dom_sf"/>
</dbReference>
<dbReference type="Proteomes" id="UP000500857">
    <property type="component" value="Chromosome"/>
</dbReference>
<dbReference type="SUPFAM" id="SSF52540">
    <property type="entry name" value="P-loop containing nucleoside triphosphate hydrolases"/>
    <property type="match status" value="1"/>
</dbReference>
<dbReference type="Gene3D" id="3.40.50.300">
    <property type="entry name" value="P-loop containing nucleotide triphosphate hydrolases"/>
    <property type="match status" value="1"/>
</dbReference>
<keyword evidence="2" id="KW-0325">Glycoprotein</keyword>
<dbReference type="InterPro" id="IPR027417">
    <property type="entry name" value="P-loop_NTPase"/>
</dbReference>
<dbReference type="Pfam" id="PF00685">
    <property type="entry name" value="Sulfotransfer_1"/>
    <property type="match status" value="1"/>
</dbReference>
<gene>
    <name evidence="5" type="ORF">HCG48_25125</name>
</gene>